<keyword evidence="3" id="KW-0732">Signal</keyword>
<evidence type="ECO:0000256" key="3">
    <source>
        <dbReference type="SAM" id="SignalP"/>
    </source>
</evidence>
<keyword evidence="5" id="KW-1185">Reference proteome</keyword>
<feature type="compositionally biased region" description="Acidic residues" evidence="1">
    <location>
        <begin position="153"/>
        <end position="165"/>
    </location>
</feature>
<reference evidence="4 5" key="1">
    <citation type="submission" date="2019-03" db="EMBL/GenBank/DDBJ databases">
        <title>Genomic Encyclopedia of Type Strains, Phase IV (KMG-IV): sequencing the most valuable type-strain genomes for metagenomic binning, comparative biology and taxonomic classification.</title>
        <authorList>
            <person name="Goeker M."/>
        </authorList>
    </citation>
    <scope>NUCLEOTIDE SEQUENCE [LARGE SCALE GENOMIC DNA]</scope>
    <source>
        <strain evidence="4 5">DSM 45765</strain>
    </source>
</reference>
<evidence type="ECO:0000313" key="4">
    <source>
        <dbReference type="EMBL" id="TCP46267.1"/>
    </source>
</evidence>
<feature type="signal peptide" evidence="3">
    <location>
        <begin position="1"/>
        <end position="23"/>
    </location>
</feature>
<keyword evidence="2" id="KW-0472">Membrane</keyword>
<evidence type="ECO:0000256" key="1">
    <source>
        <dbReference type="SAM" id="MobiDB-lite"/>
    </source>
</evidence>
<sequence length="230" mass="23897">MSAWIPRALTLAIVHAAVQVALAAVEAHMPTDLNLVRPIVVALLVGVAALWGALDGWSRLVDRGRTWFIAALVAGPVSGVLAVIGRATMVDQTGVSELGPALTGGAAFIALLIMVPAGLGLVVGGRMQPAPSKHNQSASEDELSAESPAEGAASEEDPSEEDPSEEYSAGGDPAAEPIEEGEPAPEEPAPDTVEPVADTAEPTPVPAGRTTTKRRPLPYRPTPYRRKRKD</sequence>
<name>A0A4R2QBJ7_9PSEU</name>
<feature type="compositionally biased region" description="Basic residues" evidence="1">
    <location>
        <begin position="211"/>
        <end position="230"/>
    </location>
</feature>
<feature type="transmembrane region" description="Helical" evidence="2">
    <location>
        <begin position="33"/>
        <end position="54"/>
    </location>
</feature>
<keyword evidence="2" id="KW-1133">Transmembrane helix</keyword>
<dbReference type="Proteomes" id="UP000294911">
    <property type="component" value="Unassembled WGS sequence"/>
</dbReference>
<keyword evidence="2" id="KW-0812">Transmembrane</keyword>
<feature type="transmembrane region" description="Helical" evidence="2">
    <location>
        <begin position="101"/>
        <end position="123"/>
    </location>
</feature>
<evidence type="ECO:0008006" key="6">
    <source>
        <dbReference type="Google" id="ProtNLM"/>
    </source>
</evidence>
<feature type="compositionally biased region" description="Acidic residues" evidence="1">
    <location>
        <begin position="177"/>
        <end position="189"/>
    </location>
</feature>
<accession>A0A4R2QBJ7</accession>
<organism evidence="4 5">
    <name type="scientific">Tamaricihabitans halophyticus</name>
    <dbReference type="NCBI Taxonomy" id="1262583"/>
    <lineage>
        <taxon>Bacteria</taxon>
        <taxon>Bacillati</taxon>
        <taxon>Actinomycetota</taxon>
        <taxon>Actinomycetes</taxon>
        <taxon>Pseudonocardiales</taxon>
        <taxon>Pseudonocardiaceae</taxon>
        <taxon>Tamaricihabitans</taxon>
    </lineage>
</organism>
<feature type="region of interest" description="Disordered" evidence="1">
    <location>
        <begin position="128"/>
        <end position="230"/>
    </location>
</feature>
<dbReference type="InterPro" id="IPR047958">
    <property type="entry name" value="B-4DMT-like"/>
</dbReference>
<feature type="chain" id="PRO_5020651410" description="Tryptophan-associated transmembrane protein" evidence="3">
    <location>
        <begin position="24"/>
        <end position="230"/>
    </location>
</feature>
<feature type="compositionally biased region" description="Low complexity" evidence="1">
    <location>
        <begin position="166"/>
        <end position="176"/>
    </location>
</feature>
<proteinExistence type="predicted"/>
<protein>
    <recommendedName>
        <fullName evidence="6">Tryptophan-associated transmembrane protein</fullName>
    </recommendedName>
</protein>
<dbReference type="EMBL" id="SLXQ01000014">
    <property type="protein sequence ID" value="TCP46267.1"/>
    <property type="molecule type" value="Genomic_DNA"/>
</dbReference>
<feature type="transmembrane region" description="Helical" evidence="2">
    <location>
        <begin position="66"/>
        <end position="89"/>
    </location>
</feature>
<dbReference type="RefSeq" id="WP_165913077.1">
    <property type="nucleotide sequence ID" value="NZ_SLXQ01000014.1"/>
</dbReference>
<evidence type="ECO:0000313" key="5">
    <source>
        <dbReference type="Proteomes" id="UP000294911"/>
    </source>
</evidence>
<gene>
    <name evidence="4" type="ORF">EV191_11464</name>
</gene>
<comment type="caution">
    <text evidence="4">The sequence shown here is derived from an EMBL/GenBank/DDBJ whole genome shotgun (WGS) entry which is preliminary data.</text>
</comment>
<evidence type="ECO:0000256" key="2">
    <source>
        <dbReference type="SAM" id="Phobius"/>
    </source>
</evidence>
<dbReference type="NCBIfam" id="NF037996">
    <property type="entry name" value="B-4DMT"/>
    <property type="match status" value="1"/>
</dbReference>
<dbReference type="AlphaFoldDB" id="A0A4R2QBJ7"/>